<gene>
    <name evidence="1" type="ORF">Adu01nite_54120</name>
</gene>
<name>A0ABQ3Z2K4_9ACTN</name>
<dbReference type="InterPro" id="IPR016024">
    <property type="entry name" value="ARM-type_fold"/>
</dbReference>
<comment type="caution">
    <text evidence="1">The sequence shown here is derived from an EMBL/GenBank/DDBJ whole genome shotgun (WGS) entry which is preliminary data.</text>
</comment>
<proteinExistence type="predicted"/>
<protein>
    <recommendedName>
        <fullName evidence="3">HEAT repeat domain-containing protein</fullName>
    </recommendedName>
</protein>
<dbReference type="Gene3D" id="1.25.10.10">
    <property type="entry name" value="Leucine-rich Repeat Variant"/>
    <property type="match status" value="1"/>
</dbReference>
<dbReference type="InterPro" id="IPR011989">
    <property type="entry name" value="ARM-like"/>
</dbReference>
<organism evidence="1 2">
    <name type="scientific">Paractinoplanes durhamensis</name>
    <dbReference type="NCBI Taxonomy" id="113563"/>
    <lineage>
        <taxon>Bacteria</taxon>
        <taxon>Bacillati</taxon>
        <taxon>Actinomycetota</taxon>
        <taxon>Actinomycetes</taxon>
        <taxon>Micromonosporales</taxon>
        <taxon>Micromonosporaceae</taxon>
        <taxon>Paractinoplanes</taxon>
    </lineage>
</organism>
<reference evidence="1 2" key="1">
    <citation type="submission" date="2021-01" db="EMBL/GenBank/DDBJ databases">
        <title>Whole genome shotgun sequence of Actinoplanes durhamensis NBRC 14914.</title>
        <authorList>
            <person name="Komaki H."/>
            <person name="Tamura T."/>
        </authorList>
    </citation>
    <scope>NUCLEOTIDE SEQUENCE [LARGE SCALE GENOMIC DNA]</scope>
    <source>
        <strain evidence="1 2">NBRC 14914</strain>
    </source>
</reference>
<evidence type="ECO:0008006" key="3">
    <source>
        <dbReference type="Google" id="ProtNLM"/>
    </source>
</evidence>
<accession>A0ABQ3Z2K4</accession>
<keyword evidence="2" id="KW-1185">Reference proteome</keyword>
<dbReference type="EMBL" id="BOML01000041">
    <property type="protein sequence ID" value="GIE04062.1"/>
    <property type="molecule type" value="Genomic_DNA"/>
</dbReference>
<sequence length="409" mass="44869">MLRKRAAGPDLTAAEEALPGIGEVRWSELRAGLRSAEVPRLLAALASMPDDGDFSSVHDELYASLAPNGLLLQVTPFAIPFLLRIARNSARRNAAFVAQLILETIAYGDPHADELAAGNARLFEAVSAELTEAVEFLHRQAASAAPRFRAQAIALLAPIDGRSPRYRRLLAAVAPAEDPMILEAVRDAEEYLADVHSGLRPPLPPANREPGGDREQAVEALARATDREAARWAAADLARLAVDDAVAVSPGAEHVVADVRRLVEDGCRWRADAFYVLIWALDHAYVWRAKRAEIRTYRGQYDASIAAEETVERALEGFDRTVREMLVDLDPETRSMACLLLARISGEPAADRELVLLVHDAETNALVRACAAEALRRLEDGAAPGLHERYLRPRAALPVDERWWPAEQY</sequence>
<evidence type="ECO:0000313" key="1">
    <source>
        <dbReference type="EMBL" id="GIE04062.1"/>
    </source>
</evidence>
<dbReference type="SUPFAM" id="SSF48371">
    <property type="entry name" value="ARM repeat"/>
    <property type="match status" value="1"/>
</dbReference>
<dbReference type="RefSeq" id="WP_203730478.1">
    <property type="nucleotide sequence ID" value="NZ_BAAATX010000007.1"/>
</dbReference>
<dbReference type="Proteomes" id="UP000637628">
    <property type="component" value="Unassembled WGS sequence"/>
</dbReference>
<evidence type="ECO:0000313" key="2">
    <source>
        <dbReference type="Proteomes" id="UP000637628"/>
    </source>
</evidence>